<dbReference type="Proteomes" id="UP000604046">
    <property type="component" value="Unassembled WGS sequence"/>
</dbReference>
<organism evidence="1 2">
    <name type="scientific">Symbiodinium natans</name>
    <dbReference type="NCBI Taxonomy" id="878477"/>
    <lineage>
        <taxon>Eukaryota</taxon>
        <taxon>Sar</taxon>
        <taxon>Alveolata</taxon>
        <taxon>Dinophyceae</taxon>
        <taxon>Suessiales</taxon>
        <taxon>Symbiodiniaceae</taxon>
        <taxon>Symbiodinium</taxon>
    </lineage>
</organism>
<dbReference type="OrthoDB" id="10273169at2759"/>
<comment type="caution">
    <text evidence="1">The sequence shown here is derived from an EMBL/GenBank/DDBJ whole genome shotgun (WGS) entry which is preliminary data.</text>
</comment>
<sequence length="361" mass="40062">MLTDLKDGLRDFGSVQGSLRDPEATMQVPYEIHVNSSAEPGGCQGLIFRWAQNDSRGSRCLPFLLRFGGAGHPAVRLYSRDAQGVYRSACAGGTAEAQLLQALLQRPEILMSDLPGPALRTLAETLQHFNAYLQRNVPSKDGLRARVRVAVEQTQSLENLLHFPGCLLRRQDFMPLRMLEARLEQDPDSTIMQCIGTNAVSWLVEDAQLPPVQLYVQDPLCRFLYIFCLHDFKSTNNFGAILCHMGRVLRDVACASVRAGPVVSGMQCVAGTISLLRAYRPREDLPASCWKGHLVWVCERTVLQEQLSPAQRRATRDGSLNMFHAIWRHGTCHEVVSSSVDNSKFELAPSLPCGEDAEDDA</sequence>
<proteinExistence type="predicted"/>
<keyword evidence="2" id="KW-1185">Reference proteome</keyword>
<reference evidence="1" key="1">
    <citation type="submission" date="2021-02" db="EMBL/GenBank/DDBJ databases">
        <authorList>
            <person name="Dougan E. K."/>
            <person name="Rhodes N."/>
            <person name="Thang M."/>
            <person name="Chan C."/>
        </authorList>
    </citation>
    <scope>NUCLEOTIDE SEQUENCE</scope>
</reference>
<dbReference type="EMBL" id="CAJNDS010000077">
    <property type="protein sequence ID" value="CAE6946041.1"/>
    <property type="molecule type" value="Genomic_DNA"/>
</dbReference>
<evidence type="ECO:0000313" key="1">
    <source>
        <dbReference type="EMBL" id="CAE6946041.1"/>
    </source>
</evidence>
<protein>
    <submittedName>
        <fullName evidence="1">Uncharacterized protein</fullName>
    </submittedName>
</protein>
<name>A0A812HE74_9DINO</name>
<gene>
    <name evidence="1" type="ORF">SNAT2548_LOCUS1396</name>
</gene>
<accession>A0A812HE74</accession>
<dbReference type="AlphaFoldDB" id="A0A812HE74"/>
<evidence type="ECO:0000313" key="2">
    <source>
        <dbReference type="Proteomes" id="UP000604046"/>
    </source>
</evidence>